<dbReference type="Pfam" id="PF13439">
    <property type="entry name" value="Glyco_transf_4"/>
    <property type="match status" value="1"/>
</dbReference>
<dbReference type="Pfam" id="PF00534">
    <property type="entry name" value="Glycos_transf_1"/>
    <property type="match status" value="1"/>
</dbReference>
<dbReference type="PANTHER" id="PTHR45947:SF3">
    <property type="entry name" value="SULFOQUINOVOSYL TRANSFERASE SQD2"/>
    <property type="match status" value="1"/>
</dbReference>
<keyword evidence="4" id="KW-1185">Reference proteome</keyword>
<gene>
    <name evidence="3" type="ORF">SAMN02745152_00119</name>
</gene>
<sequence>MKIAMFTDAYFPRINGVSVSVKSYATELSRLGHEVCVVCLEYSQEQQRSSFFNEKESDATAPFKILRIPSTSVVFSKEDRIVRLNTWHYLKKSLDKFKPDVVHLNSEWTIGYLGSIYARHRKLPCVFTFHTMWEDYLSNYVNFLPDISLRKIGAGIVKYYLKRADEIIAPTQRIASVVSRYGIDKVPDILPTGIPEEKLKYSIKRGMAVRSRLYSKCPGIKGKKILLFVGRVVKEKNCAFLLDVLREIQKKNKKTAVLFVGNGPYLEELKELAENQNLTDSVFFTGYIPGEDLIYFYRMASVFTFPSKTETQGLVTVEAMLSGLPVVAIGELGTVDVMQGDNGGFMVKDDVNEFAQKVQLLLEDQNLRKEKSLEAKSWGAKWKISSLTPKLVECYEKAVAVKTSEKNGLKNE</sequence>
<dbReference type="AlphaFoldDB" id="A0A1T4KF33"/>
<feature type="domain" description="Glycosyl transferase family 1" evidence="1">
    <location>
        <begin position="221"/>
        <end position="375"/>
    </location>
</feature>
<dbReference type="OrthoDB" id="9802525at2"/>
<dbReference type="Gene3D" id="3.40.50.2000">
    <property type="entry name" value="Glycogen Phosphorylase B"/>
    <property type="match status" value="2"/>
</dbReference>
<reference evidence="3 4" key="1">
    <citation type="submission" date="2017-02" db="EMBL/GenBank/DDBJ databases">
        <authorList>
            <person name="Peterson S.W."/>
        </authorList>
    </citation>
    <scope>NUCLEOTIDE SEQUENCE [LARGE SCALE GENOMIC DNA]</scope>
    <source>
        <strain evidence="3 4">ATCC BAA-909</strain>
    </source>
</reference>
<organism evidence="3 4">
    <name type="scientific">Treponema berlinense</name>
    <dbReference type="NCBI Taxonomy" id="225004"/>
    <lineage>
        <taxon>Bacteria</taxon>
        <taxon>Pseudomonadati</taxon>
        <taxon>Spirochaetota</taxon>
        <taxon>Spirochaetia</taxon>
        <taxon>Spirochaetales</taxon>
        <taxon>Treponemataceae</taxon>
        <taxon>Treponema</taxon>
    </lineage>
</organism>
<evidence type="ECO:0000313" key="4">
    <source>
        <dbReference type="Proteomes" id="UP000190395"/>
    </source>
</evidence>
<evidence type="ECO:0000313" key="3">
    <source>
        <dbReference type="EMBL" id="SJZ40945.1"/>
    </source>
</evidence>
<dbReference type="InterPro" id="IPR028098">
    <property type="entry name" value="Glyco_trans_4-like_N"/>
</dbReference>
<dbReference type="GO" id="GO:0016757">
    <property type="term" value="F:glycosyltransferase activity"/>
    <property type="evidence" value="ECO:0007669"/>
    <property type="project" value="InterPro"/>
</dbReference>
<dbReference type="Proteomes" id="UP000190395">
    <property type="component" value="Unassembled WGS sequence"/>
</dbReference>
<dbReference type="GeneID" id="303366399"/>
<dbReference type="InterPro" id="IPR050194">
    <property type="entry name" value="Glycosyltransferase_grp1"/>
</dbReference>
<name>A0A1T4KF33_9SPIR</name>
<keyword evidence="3" id="KW-0808">Transferase</keyword>
<protein>
    <submittedName>
        <fullName evidence="3">Glycosyltransferase involved in cell wall bisynthesis</fullName>
    </submittedName>
</protein>
<dbReference type="RefSeq" id="WP_078929804.1">
    <property type="nucleotide sequence ID" value="NZ_FUXC01000001.1"/>
</dbReference>
<evidence type="ECO:0000259" key="1">
    <source>
        <dbReference type="Pfam" id="PF00534"/>
    </source>
</evidence>
<accession>A0A1T4KF33</accession>
<dbReference type="STRING" id="225004.SAMN02745152_00119"/>
<feature type="domain" description="Glycosyltransferase subfamily 4-like N-terminal" evidence="2">
    <location>
        <begin position="14"/>
        <end position="197"/>
    </location>
</feature>
<evidence type="ECO:0000259" key="2">
    <source>
        <dbReference type="Pfam" id="PF13439"/>
    </source>
</evidence>
<dbReference type="EMBL" id="FUXC01000001">
    <property type="protein sequence ID" value="SJZ40945.1"/>
    <property type="molecule type" value="Genomic_DNA"/>
</dbReference>
<dbReference type="SUPFAM" id="SSF53756">
    <property type="entry name" value="UDP-Glycosyltransferase/glycogen phosphorylase"/>
    <property type="match status" value="1"/>
</dbReference>
<proteinExistence type="predicted"/>
<dbReference type="InterPro" id="IPR001296">
    <property type="entry name" value="Glyco_trans_1"/>
</dbReference>
<dbReference type="PANTHER" id="PTHR45947">
    <property type="entry name" value="SULFOQUINOVOSYL TRANSFERASE SQD2"/>
    <property type="match status" value="1"/>
</dbReference>